<dbReference type="InterPro" id="IPR002510">
    <property type="entry name" value="Metalloprtase-TldD/E_N"/>
</dbReference>
<dbReference type="Pfam" id="PF01523">
    <property type="entry name" value="PmbA_TldD_1st"/>
    <property type="match status" value="1"/>
</dbReference>
<gene>
    <name evidence="3" type="ORF">S01H1_19411</name>
</gene>
<proteinExistence type="predicted"/>
<dbReference type="InterPro" id="IPR045569">
    <property type="entry name" value="Metalloprtase-TldD/E_C"/>
</dbReference>
<dbReference type="InterPro" id="IPR036059">
    <property type="entry name" value="TldD/PmbA_sf"/>
</dbReference>
<dbReference type="GO" id="GO:0006508">
    <property type="term" value="P:proteolysis"/>
    <property type="evidence" value="ECO:0007669"/>
    <property type="project" value="InterPro"/>
</dbReference>
<comment type="caution">
    <text evidence="3">The sequence shown here is derived from an EMBL/GenBank/DDBJ whole genome shotgun (WGS) entry which is preliminary data.</text>
</comment>
<dbReference type="SUPFAM" id="SSF111283">
    <property type="entry name" value="Putative modulator of DNA gyrase, PmbA/TldD"/>
    <property type="match status" value="1"/>
</dbReference>
<sequence length="282" mass="29635">MTVNQLIEKAMVKAQGAQASLGQSESTAVSFENDKLKSAKSSQSTGMSVKVIVDGKIGTSHTTDTDDVDGVVAKALEAAEFGSPAHFDFPGPQRGTEVKVCDDAVHPVTKKEMVSIGEEMMSLVKDYNPDILLGAGATKGVATSKFANSAGTVYSTETTNFAVWVDGQLVRGTDLLWAGHGFGWKKREIDHVEIAQKAIALFKMAENIAPVTSGDMPVIFTPEGMKVLLLALALGVDGKNVVLGSSPLAGKLGKKIAHDSFTIIDDPLIDYAGNSGTYDGEG</sequence>
<dbReference type="PANTHER" id="PTHR43421:SF1">
    <property type="entry name" value="METALLOPROTEASE PMBA"/>
    <property type="match status" value="1"/>
</dbReference>
<evidence type="ECO:0000259" key="2">
    <source>
        <dbReference type="Pfam" id="PF19289"/>
    </source>
</evidence>
<dbReference type="Pfam" id="PF19289">
    <property type="entry name" value="PmbA_TldD_3rd"/>
    <property type="match status" value="1"/>
</dbReference>
<dbReference type="EMBL" id="BARS01010481">
    <property type="protein sequence ID" value="GAF94051.1"/>
    <property type="molecule type" value="Genomic_DNA"/>
</dbReference>
<dbReference type="PANTHER" id="PTHR43421">
    <property type="entry name" value="METALLOPROTEASE PMBA"/>
    <property type="match status" value="1"/>
</dbReference>
<evidence type="ECO:0008006" key="4">
    <source>
        <dbReference type="Google" id="ProtNLM"/>
    </source>
</evidence>
<feature type="domain" description="Metalloprotease TldD/E N-terminal" evidence="1">
    <location>
        <begin position="20"/>
        <end position="79"/>
    </location>
</feature>
<feature type="non-terminal residue" evidence="3">
    <location>
        <position position="282"/>
    </location>
</feature>
<reference evidence="3" key="1">
    <citation type="journal article" date="2014" name="Front. Microbiol.">
        <title>High frequency of phylogenetically diverse reductive dehalogenase-homologous genes in deep subseafloor sedimentary metagenomes.</title>
        <authorList>
            <person name="Kawai M."/>
            <person name="Futagami T."/>
            <person name="Toyoda A."/>
            <person name="Takaki Y."/>
            <person name="Nishi S."/>
            <person name="Hori S."/>
            <person name="Arai W."/>
            <person name="Tsubouchi T."/>
            <person name="Morono Y."/>
            <person name="Uchiyama I."/>
            <person name="Ito T."/>
            <person name="Fujiyama A."/>
            <person name="Inagaki F."/>
            <person name="Takami H."/>
        </authorList>
    </citation>
    <scope>NUCLEOTIDE SEQUENCE</scope>
    <source>
        <strain evidence="3">Expedition CK06-06</strain>
    </source>
</reference>
<dbReference type="InterPro" id="IPR035068">
    <property type="entry name" value="TldD/PmbA_N"/>
</dbReference>
<dbReference type="InterPro" id="IPR047657">
    <property type="entry name" value="PmbA"/>
</dbReference>
<protein>
    <recommendedName>
        <fullName evidence="4">TldD/PmbA family protein</fullName>
    </recommendedName>
</protein>
<evidence type="ECO:0000259" key="1">
    <source>
        <dbReference type="Pfam" id="PF01523"/>
    </source>
</evidence>
<dbReference type="Gene3D" id="3.30.2290.10">
    <property type="entry name" value="PmbA/TldD superfamily"/>
    <property type="match status" value="1"/>
</dbReference>
<evidence type="ECO:0000313" key="3">
    <source>
        <dbReference type="EMBL" id="GAF94051.1"/>
    </source>
</evidence>
<dbReference type="GO" id="GO:0005829">
    <property type="term" value="C:cytosol"/>
    <property type="evidence" value="ECO:0007669"/>
    <property type="project" value="TreeGrafter"/>
</dbReference>
<accession>X0U3Y6</accession>
<dbReference type="GO" id="GO:0008237">
    <property type="term" value="F:metallopeptidase activity"/>
    <property type="evidence" value="ECO:0007669"/>
    <property type="project" value="InterPro"/>
</dbReference>
<organism evidence="3">
    <name type="scientific">marine sediment metagenome</name>
    <dbReference type="NCBI Taxonomy" id="412755"/>
    <lineage>
        <taxon>unclassified sequences</taxon>
        <taxon>metagenomes</taxon>
        <taxon>ecological metagenomes</taxon>
    </lineage>
</organism>
<feature type="domain" description="Metalloprotease TldD/E C-terminal" evidence="2">
    <location>
        <begin position="213"/>
        <end position="282"/>
    </location>
</feature>
<dbReference type="AlphaFoldDB" id="X0U3Y6"/>
<name>X0U3Y6_9ZZZZ</name>